<dbReference type="EMBL" id="BNDY01000017">
    <property type="protein sequence ID" value="GHI40435.1"/>
    <property type="molecule type" value="Genomic_DNA"/>
</dbReference>
<dbReference type="Proteomes" id="UP001050808">
    <property type="component" value="Unassembled WGS sequence"/>
</dbReference>
<gene>
    <name evidence="3" type="ORF">Sviol_48430</name>
</gene>
<comment type="caution">
    <text evidence="3">The sequence shown here is derived from an EMBL/GenBank/DDBJ whole genome shotgun (WGS) entry which is preliminary data.</text>
</comment>
<evidence type="ECO:0000313" key="3">
    <source>
        <dbReference type="EMBL" id="GHI40435.1"/>
    </source>
</evidence>
<evidence type="ECO:0000256" key="2">
    <source>
        <dbReference type="SAM" id="SignalP"/>
    </source>
</evidence>
<feature type="compositionally biased region" description="Basic and acidic residues" evidence="1">
    <location>
        <begin position="59"/>
        <end position="70"/>
    </location>
</feature>
<feature type="compositionally biased region" description="Low complexity" evidence="1">
    <location>
        <begin position="17"/>
        <end position="41"/>
    </location>
</feature>
<evidence type="ECO:0000313" key="4">
    <source>
        <dbReference type="Proteomes" id="UP001050808"/>
    </source>
</evidence>
<feature type="region of interest" description="Disordered" evidence="1">
    <location>
        <begin position="17"/>
        <end position="107"/>
    </location>
</feature>
<organism evidence="3 4">
    <name type="scientific">Streptomyces violascens</name>
    <dbReference type="NCBI Taxonomy" id="67381"/>
    <lineage>
        <taxon>Bacteria</taxon>
        <taxon>Bacillati</taxon>
        <taxon>Actinomycetota</taxon>
        <taxon>Actinomycetes</taxon>
        <taxon>Kitasatosporales</taxon>
        <taxon>Streptomycetaceae</taxon>
        <taxon>Streptomyces</taxon>
    </lineage>
</organism>
<reference evidence="3" key="1">
    <citation type="submission" date="2024-05" db="EMBL/GenBank/DDBJ databases">
        <title>Whole genome shotgun sequence of Streptomyces violascens NBRC 12920.</title>
        <authorList>
            <person name="Komaki H."/>
            <person name="Tamura T."/>
        </authorList>
    </citation>
    <scope>NUCLEOTIDE SEQUENCE</scope>
    <source>
        <strain evidence="3">NBRC 12920</strain>
    </source>
</reference>
<keyword evidence="4" id="KW-1185">Reference proteome</keyword>
<evidence type="ECO:0008006" key="5">
    <source>
        <dbReference type="Google" id="ProtNLM"/>
    </source>
</evidence>
<feature type="region of interest" description="Disordered" evidence="1">
    <location>
        <begin position="120"/>
        <end position="163"/>
    </location>
</feature>
<feature type="chain" id="PRO_5045118944" description="Lipoprotein" evidence="2">
    <location>
        <begin position="19"/>
        <end position="163"/>
    </location>
</feature>
<proteinExistence type="predicted"/>
<feature type="signal peptide" evidence="2">
    <location>
        <begin position="1"/>
        <end position="18"/>
    </location>
</feature>
<evidence type="ECO:0000256" key="1">
    <source>
        <dbReference type="SAM" id="MobiDB-lite"/>
    </source>
</evidence>
<sequence length="163" mass="16385">MALAAGMAALALFTSACSSGGGSSSNDSGASTSGGSDSGADQGKHADQALKLRQCLRSHGVDIADPKPGQDPRGLSIPEGVSQEKFKEALGQCNSAGSGGGGLTQAQKDRALKYAQCMRKNGYDMPDPDLNGDGSQQAGKMPTGAEKDKFDKANQACGGGSDE</sequence>
<accession>A0ABQ3QT31</accession>
<name>A0ABQ3QT31_9ACTN</name>
<protein>
    <recommendedName>
        <fullName evidence="5">Lipoprotein</fullName>
    </recommendedName>
</protein>
<keyword evidence="2" id="KW-0732">Signal</keyword>